<evidence type="ECO:0000313" key="1">
    <source>
        <dbReference type="EMBL" id="NOJ25422.1"/>
    </source>
</evidence>
<dbReference type="InterPro" id="IPR021254">
    <property type="entry name" value="DUF2806"/>
</dbReference>
<gene>
    <name evidence="1" type="ORF">F0238_22085</name>
</gene>
<dbReference type="RefSeq" id="WP_171353881.1">
    <property type="nucleotide sequence ID" value="NZ_VTXP01000016.1"/>
</dbReference>
<sequence>MSDPLISLDKLSEPITKLVEVVASGIGTLYQPFGTVRQAKADAKAKLIIAKADCEVLSLSERANSRLGHRESLRQSNIESIVSMAAKEMPESVSDRPVDIDWTLQFFDTAQDICDDEMQSLWARILAGEVSTPGSYSKRTLQFLKTMDKFEAEKFVDFCSFVFQFRANDCFIVENDCTNKFLIEKAGNYDLFSHFHTLGLITESFIGDNKLDEIQVNYFETKYTFVAKEKPNQRNGRISLFFGYRRLTQLGMQLYQIANATPVDNYPRELSKQLEADCQINLVSTLGGTDT</sequence>
<evidence type="ECO:0000313" key="2">
    <source>
        <dbReference type="Proteomes" id="UP000576645"/>
    </source>
</evidence>
<proteinExistence type="predicted"/>
<accession>A0AAP6ZQ73</accession>
<organism evidence="1 2">
    <name type="scientific">Vibrio coralliilyticus</name>
    <dbReference type="NCBI Taxonomy" id="190893"/>
    <lineage>
        <taxon>Bacteria</taxon>
        <taxon>Pseudomonadati</taxon>
        <taxon>Pseudomonadota</taxon>
        <taxon>Gammaproteobacteria</taxon>
        <taxon>Vibrionales</taxon>
        <taxon>Vibrionaceae</taxon>
        <taxon>Vibrio</taxon>
    </lineage>
</organism>
<reference evidence="1 2" key="1">
    <citation type="submission" date="2019-09" db="EMBL/GenBank/DDBJ databases">
        <title>Draft genome sequencing and comparative genomics of hatchery-associated Vibrios.</title>
        <authorList>
            <person name="Kehlet-Delgado H."/>
            <person name="Mueller R.S."/>
        </authorList>
    </citation>
    <scope>NUCLEOTIDE SEQUENCE [LARGE SCALE GENOMIC DNA]</scope>
    <source>
        <strain evidence="1 2">09-121-3</strain>
    </source>
</reference>
<dbReference type="Proteomes" id="UP000576645">
    <property type="component" value="Unassembled WGS sequence"/>
</dbReference>
<dbReference type="Pfam" id="PF10987">
    <property type="entry name" value="DUF2806"/>
    <property type="match status" value="1"/>
</dbReference>
<dbReference type="AlphaFoldDB" id="A0AAP6ZQ73"/>
<protein>
    <submittedName>
        <fullName evidence="1">DUF2806 domain-containing protein</fullName>
    </submittedName>
</protein>
<comment type="caution">
    <text evidence="1">The sequence shown here is derived from an EMBL/GenBank/DDBJ whole genome shotgun (WGS) entry which is preliminary data.</text>
</comment>
<dbReference type="EMBL" id="VTXP01000016">
    <property type="protein sequence ID" value="NOJ25422.1"/>
    <property type="molecule type" value="Genomic_DNA"/>
</dbReference>
<name>A0AAP6ZQ73_9VIBR</name>